<dbReference type="EMBL" id="BTCM01000001">
    <property type="protein sequence ID" value="GMK54075.1"/>
    <property type="molecule type" value="Genomic_DNA"/>
</dbReference>
<evidence type="ECO:0000313" key="3">
    <source>
        <dbReference type="Proteomes" id="UP001222932"/>
    </source>
</evidence>
<feature type="region of interest" description="Disordered" evidence="1">
    <location>
        <begin position="547"/>
        <end position="570"/>
    </location>
</feature>
<feature type="compositionally biased region" description="Polar residues" evidence="1">
    <location>
        <begin position="916"/>
        <end position="925"/>
    </location>
</feature>
<reference evidence="2" key="2">
    <citation type="submission" date="2023-06" db="EMBL/GenBank/DDBJ databases">
        <authorList>
            <person name="Kobayashi Y."/>
            <person name="Kayamori A."/>
            <person name="Aoki K."/>
            <person name="Shiwa Y."/>
            <person name="Fujita N."/>
            <person name="Sugita T."/>
            <person name="Iwasaki W."/>
            <person name="Tanaka N."/>
            <person name="Takashima M."/>
        </authorList>
    </citation>
    <scope>NUCLEOTIDE SEQUENCE</scope>
    <source>
        <strain evidence="2">HIS016</strain>
    </source>
</reference>
<dbReference type="AlphaFoldDB" id="A0AAD3TNS1"/>
<evidence type="ECO:0000256" key="1">
    <source>
        <dbReference type="SAM" id="MobiDB-lite"/>
    </source>
</evidence>
<feature type="compositionally biased region" description="Acidic residues" evidence="1">
    <location>
        <begin position="745"/>
        <end position="755"/>
    </location>
</feature>
<feature type="compositionally biased region" description="Low complexity" evidence="1">
    <location>
        <begin position="116"/>
        <end position="128"/>
    </location>
</feature>
<organism evidence="2 3">
    <name type="scientific">Cutaneotrichosporon spelunceum</name>
    <dbReference type="NCBI Taxonomy" id="1672016"/>
    <lineage>
        <taxon>Eukaryota</taxon>
        <taxon>Fungi</taxon>
        <taxon>Dikarya</taxon>
        <taxon>Basidiomycota</taxon>
        <taxon>Agaricomycotina</taxon>
        <taxon>Tremellomycetes</taxon>
        <taxon>Trichosporonales</taxon>
        <taxon>Trichosporonaceae</taxon>
        <taxon>Cutaneotrichosporon</taxon>
    </lineage>
</organism>
<evidence type="ECO:0000313" key="2">
    <source>
        <dbReference type="EMBL" id="GMK54075.1"/>
    </source>
</evidence>
<protein>
    <submittedName>
        <fullName evidence="2">Uncharacterized protein</fullName>
    </submittedName>
</protein>
<gene>
    <name evidence="2" type="ORF">CspeluHIS016_0106610</name>
</gene>
<feature type="region of interest" description="Disordered" evidence="1">
    <location>
        <begin position="262"/>
        <end position="294"/>
    </location>
</feature>
<accession>A0AAD3TNS1</accession>
<name>A0AAD3TNS1_9TREE</name>
<feature type="region of interest" description="Disordered" evidence="1">
    <location>
        <begin position="878"/>
        <end position="900"/>
    </location>
</feature>
<keyword evidence="3" id="KW-1185">Reference proteome</keyword>
<feature type="region of interest" description="Disordered" evidence="1">
    <location>
        <begin position="114"/>
        <end position="178"/>
    </location>
</feature>
<proteinExistence type="predicted"/>
<feature type="region of interest" description="Disordered" evidence="1">
    <location>
        <begin position="722"/>
        <end position="802"/>
    </location>
</feature>
<feature type="region of interest" description="Disordered" evidence="1">
    <location>
        <begin position="916"/>
        <end position="943"/>
    </location>
</feature>
<dbReference type="Proteomes" id="UP001222932">
    <property type="component" value="Unassembled WGS sequence"/>
</dbReference>
<sequence length="1080" mass="115805">MDEHPSFSRMALAAALIEYDNDIDDPYKEYVDHRTSAMFRQFTQQQRPPALPPLLVRGQGFAGIGAGKGSALPLPAAIPATAHSPFGAHSGDMPQDIPPDMNIKLDDWDLPEHMVPLSPASSQPLSPLTHIPGAPDYPPGSPAAYGSPLYRPSSPPDASSAAEAHGASTRSVHGRTISEVTMPVHRARSVHLESIGDSTQEYMDEMPGRHSLDAYGAEADAAVRGGGSVQSRPSADSHNRSILGHLNLEDDYGRPAAPIMVRMPDSPTSERFERGAGSRQPLPRPPAGRSPTRDLVMDENDILANAFEMTGPLPELEARFAPAGSHRLSLDLDQVESSSEGGRVPRRPSLVYLDRPDSFASGRPDSFYGAGSEVGISSPSRPVFDDIPTAEEYGRPLRASKYNSQAYRMARHQLLRPKNVIMPSVLEGSDRPTATVHIPEGFMLGEKPLPDDARASILNQGKGVPLSLAQRTFASSLMVGGARDSDFFQGQADEGEVLPGITEEERYAVEQERRQPGKLYGTSLIDQLEARKTALSNKKRVFYGDNRPSMMARTTPSGFLGPPDGNPGQRPMSYAPDGNRMSMAVADRPKSYAPRVPGAPGVPPPNLPDDDGDIGTANRMRNTRSVFGTDTVWEREMAKLKELQDAQERAAEAAEAERVAREDAKQAKLDARESKMFQQRKSFFAGTSTRHVLEPEFVPENDPNFVRPMSIAFGPGGSIIPTGGAVSTGDTVPTGGVINPGNEDTGNESDDEGESESDRREGIRRSQQGSPRASRDRDTIYSQRATAVLDSRPPTLILDTHPTDLLPQAAPSVRRGSRGVQTWYAEDDDEDMPLSRSRGRPIPSTIQPVGSGYESDSEEDVPLSRLKVVDSDEELPLSQLRKGAAAPLSATTATGRAKGAPSLPVLSLAELDITPTSLSPASGRNSPAVGASAGLSGDEDEDEDDVPLFVRQARQRAKQPKTKEEIEDDLPLGWKHAGAGVGVGGGAPSNHATQGSQMHTPSFYQGMYPYPGAGGMPMGGMMGGMGPMVPMPMMGQMGQMMPAPYPPDMPDPGSNIDRWRQNVSGRAGSVAGSVLSHVGR</sequence>
<feature type="region of interest" description="Disordered" evidence="1">
    <location>
        <begin position="828"/>
        <end position="861"/>
    </location>
</feature>
<reference evidence="2" key="1">
    <citation type="journal article" date="2023" name="BMC Genomics">
        <title>Chromosome-level genome assemblies of Cutaneotrichosporon spp. (Trichosporonales, Basidiomycota) reveal imbalanced evolution between nucleotide sequences and chromosome synteny.</title>
        <authorList>
            <person name="Kobayashi Y."/>
            <person name="Kayamori A."/>
            <person name="Aoki K."/>
            <person name="Shiwa Y."/>
            <person name="Matsutani M."/>
            <person name="Fujita N."/>
            <person name="Sugita T."/>
            <person name="Iwasaki W."/>
            <person name="Tanaka N."/>
            <person name="Takashima M."/>
        </authorList>
    </citation>
    <scope>NUCLEOTIDE SEQUENCE</scope>
    <source>
        <strain evidence="2">HIS016</strain>
    </source>
</reference>
<comment type="caution">
    <text evidence="2">The sequence shown here is derived from an EMBL/GenBank/DDBJ whole genome shotgun (WGS) entry which is preliminary data.</text>
</comment>